<accession>A0A2N3J900</accession>
<feature type="domain" description="HNH" evidence="1">
    <location>
        <begin position="24"/>
        <end position="57"/>
    </location>
</feature>
<organism evidence="2 3">
    <name type="scientific">Aeromonas sobria</name>
    <dbReference type="NCBI Taxonomy" id="646"/>
    <lineage>
        <taxon>Bacteria</taxon>
        <taxon>Pseudomonadati</taxon>
        <taxon>Pseudomonadota</taxon>
        <taxon>Gammaproteobacteria</taxon>
        <taxon>Aeromonadales</taxon>
        <taxon>Aeromonadaceae</taxon>
        <taxon>Aeromonas</taxon>
    </lineage>
</organism>
<evidence type="ECO:0000259" key="1">
    <source>
        <dbReference type="Pfam" id="PF01844"/>
    </source>
</evidence>
<dbReference type="Gene3D" id="1.10.30.50">
    <property type="match status" value="1"/>
</dbReference>
<dbReference type="CDD" id="cd00085">
    <property type="entry name" value="HNHc"/>
    <property type="match status" value="1"/>
</dbReference>
<dbReference type="GO" id="GO:0003676">
    <property type="term" value="F:nucleic acid binding"/>
    <property type="evidence" value="ECO:0007669"/>
    <property type="project" value="InterPro"/>
</dbReference>
<dbReference type="InterPro" id="IPR003615">
    <property type="entry name" value="HNH_nuc"/>
</dbReference>
<sequence length="98" mass="11076">MWEANPAQFSDQYQINKQQVDHFQCTGEHLLAKCDGGPNSASNIVAACKYCNQARHKDKDPLTATQYKKKVKSLAKMGQWYTSKILQKAQQPKCGKTK</sequence>
<protein>
    <recommendedName>
        <fullName evidence="1">HNH domain-containing protein</fullName>
    </recommendedName>
</protein>
<comment type="caution">
    <text evidence="2">The sequence shown here is derived from an EMBL/GenBank/DDBJ whole genome shotgun (WGS) entry which is preliminary data.</text>
</comment>
<dbReference type="EMBL" id="LJZX01000001">
    <property type="protein sequence ID" value="PKQ82961.1"/>
    <property type="molecule type" value="Genomic_DNA"/>
</dbReference>
<reference evidence="2 3" key="1">
    <citation type="journal article" date="2017" name="Front. Microbiol.">
        <title>Strong Genomic and Phenotypic Heterogeneity in the Aeromonas sobria Species Complex.</title>
        <authorList>
            <person name="Gauthier J."/>
            <person name="Vincent A.T."/>
            <person name="Charette S.J."/>
            <person name="Derome N."/>
        </authorList>
    </citation>
    <scope>NUCLEOTIDE SEQUENCE [LARGE SCALE GENOMIC DNA]</scope>
    <source>
        <strain evidence="2 3">JF2635</strain>
    </source>
</reference>
<dbReference type="AlphaFoldDB" id="A0A2N3J900"/>
<dbReference type="GO" id="GO:0008270">
    <property type="term" value="F:zinc ion binding"/>
    <property type="evidence" value="ECO:0007669"/>
    <property type="project" value="InterPro"/>
</dbReference>
<dbReference type="Pfam" id="PF01844">
    <property type="entry name" value="HNH"/>
    <property type="match status" value="1"/>
</dbReference>
<evidence type="ECO:0000313" key="2">
    <source>
        <dbReference type="EMBL" id="PKQ82961.1"/>
    </source>
</evidence>
<dbReference type="Proteomes" id="UP000233526">
    <property type="component" value="Unassembled WGS sequence"/>
</dbReference>
<dbReference type="GO" id="GO:0004519">
    <property type="term" value="F:endonuclease activity"/>
    <property type="evidence" value="ECO:0007669"/>
    <property type="project" value="InterPro"/>
</dbReference>
<evidence type="ECO:0000313" key="3">
    <source>
        <dbReference type="Proteomes" id="UP000233526"/>
    </source>
</evidence>
<dbReference type="InterPro" id="IPR002711">
    <property type="entry name" value="HNH"/>
</dbReference>
<gene>
    <name evidence="2" type="ORF">AOX56_00110</name>
</gene>
<name>A0A2N3J900_AERSO</name>
<proteinExistence type="predicted"/>